<proteinExistence type="predicted"/>
<evidence type="ECO:0000313" key="1">
    <source>
        <dbReference type="EMBL" id="EKO23109.1"/>
    </source>
</evidence>
<evidence type="ECO:0000313" key="2">
    <source>
        <dbReference type="Proteomes" id="UP000006324"/>
    </source>
</evidence>
<comment type="caution">
    <text evidence="1">The sequence shown here is derived from an EMBL/GenBank/DDBJ whole genome shotgun (WGS) entry which is preliminary data.</text>
</comment>
<dbReference type="EMBL" id="AHNQ02000054">
    <property type="protein sequence ID" value="EKO23109.1"/>
    <property type="molecule type" value="Genomic_DNA"/>
</dbReference>
<dbReference type="GeneID" id="61143690"/>
<protein>
    <submittedName>
        <fullName evidence="1">Uncharacterized protein</fullName>
    </submittedName>
</protein>
<dbReference type="Proteomes" id="UP000006324">
    <property type="component" value="Unassembled WGS sequence"/>
</dbReference>
<organism evidence="1 2">
    <name type="scientific">Leptospira interrogans str. UI 12621</name>
    <dbReference type="NCBI Taxonomy" id="1049937"/>
    <lineage>
        <taxon>Bacteria</taxon>
        <taxon>Pseudomonadati</taxon>
        <taxon>Spirochaetota</taxon>
        <taxon>Spirochaetia</taxon>
        <taxon>Leptospirales</taxon>
        <taxon>Leptospiraceae</taxon>
        <taxon>Leptospira</taxon>
    </lineage>
</organism>
<gene>
    <name evidence="1" type="ORF">LEP1GSC104_4171</name>
</gene>
<sequence>MYAFQEVLQNVLENEEEDEENVSELEIYEDLEILFILRTLEWTYDSIKAALENTTILKMQSTAFFVTPGQDEHSILVMDFKV</sequence>
<reference evidence="1 2" key="1">
    <citation type="submission" date="2012-09" db="EMBL/GenBank/DDBJ databases">
        <authorList>
            <person name="Harkins D.M."/>
            <person name="Durkin A.S."/>
            <person name="Brinkac L.M."/>
            <person name="Selengut J.D."/>
            <person name="Sanka R."/>
            <person name="DePew J."/>
            <person name="Purushe J."/>
            <person name="Chanthongthip A."/>
            <person name="Lattana O."/>
            <person name="Phetsouvanh R."/>
            <person name="Newton P.N."/>
            <person name="Vinetz J.M."/>
            <person name="Sutton G.G."/>
            <person name="Nelson W.C."/>
            <person name="Fouts D.E."/>
        </authorList>
    </citation>
    <scope>NUCLEOTIDE SEQUENCE [LARGE SCALE GENOMIC DNA]</scope>
    <source>
        <strain evidence="1 2">UI 12621</strain>
    </source>
</reference>
<dbReference type="RefSeq" id="WP_000270800.1">
    <property type="nucleotide sequence ID" value="NZ_AHNQ02000054.1"/>
</dbReference>
<accession>A0A0F6H4H5</accession>
<name>A0A0F6H4H5_LEPIR</name>
<dbReference type="AlphaFoldDB" id="A0A0F6H4H5"/>